<gene>
    <name evidence="2" type="ORF">GO608_09685</name>
</gene>
<sequence>MLTFIDVKMLIAPWYHVPVAASLTIVAVLIGSSVIVSLLATRRPSA</sequence>
<proteinExistence type="predicted"/>
<comment type="caution">
    <text evidence="2">The sequence shown here is derived from an EMBL/GenBank/DDBJ whole genome shotgun (WGS) entry which is preliminary data.</text>
</comment>
<protein>
    <submittedName>
        <fullName evidence="2">Uncharacterized protein</fullName>
    </submittedName>
</protein>
<evidence type="ECO:0000256" key="1">
    <source>
        <dbReference type="SAM" id="Phobius"/>
    </source>
</evidence>
<keyword evidence="1" id="KW-0472">Membrane</keyword>
<dbReference type="Proteomes" id="UP000601990">
    <property type="component" value="Unassembled WGS sequence"/>
</dbReference>
<keyword evidence="1" id="KW-0812">Transmembrane</keyword>
<keyword evidence="3" id="KW-1185">Reference proteome</keyword>
<evidence type="ECO:0000313" key="2">
    <source>
        <dbReference type="EMBL" id="NMF93597.1"/>
    </source>
</evidence>
<reference evidence="2" key="1">
    <citation type="submission" date="2019-12" db="EMBL/GenBank/DDBJ databases">
        <title>Comparative genomics gives insights into the taxonomy of the Azoarcus-Aromatoleum group and reveals separate origins of nif in the plant-associated Azoarcus and non-plant-associated Aromatoleum sub-groups.</title>
        <authorList>
            <person name="Lafos M."/>
            <person name="Maluk M."/>
            <person name="Batista M."/>
            <person name="Junghare M."/>
            <person name="Carmona M."/>
            <person name="Faoro H."/>
            <person name="Cruz L.M."/>
            <person name="Battistoni F."/>
            <person name="De Souza E."/>
            <person name="Pedrosa F."/>
            <person name="Chen W.-M."/>
            <person name="Poole P.S."/>
            <person name="Dixon R.A."/>
            <person name="James E.K."/>
        </authorList>
    </citation>
    <scope>NUCLEOTIDE SEQUENCE</scope>
    <source>
        <strain evidence="2">U120</strain>
    </source>
</reference>
<organism evidence="2 3">
    <name type="scientific">Aromatoleum buckelii</name>
    <dbReference type="NCBI Taxonomy" id="200254"/>
    <lineage>
        <taxon>Bacteria</taxon>
        <taxon>Pseudomonadati</taxon>
        <taxon>Pseudomonadota</taxon>
        <taxon>Betaproteobacteria</taxon>
        <taxon>Rhodocyclales</taxon>
        <taxon>Rhodocyclaceae</taxon>
        <taxon>Aromatoleum</taxon>
    </lineage>
</organism>
<dbReference type="EMBL" id="WTVH01000016">
    <property type="protein sequence ID" value="NMF93597.1"/>
    <property type="molecule type" value="Genomic_DNA"/>
</dbReference>
<accession>A0ABX1N2U6</accession>
<keyword evidence="1" id="KW-1133">Transmembrane helix</keyword>
<evidence type="ECO:0000313" key="3">
    <source>
        <dbReference type="Proteomes" id="UP000601990"/>
    </source>
</evidence>
<feature type="transmembrane region" description="Helical" evidence="1">
    <location>
        <begin position="20"/>
        <end position="40"/>
    </location>
</feature>
<dbReference type="RefSeq" id="WP_169198866.1">
    <property type="nucleotide sequence ID" value="NZ_WTVH02000009.1"/>
</dbReference>
<name>A0ABX1N2U6_9RHOO</name>